<evidence type="ECO:0000313" key="1">
    <source>
        <dbReference type="EMBL" id="SDR39182.1"/>
    </source>
</evidence>
<proteinExistence type="predicted"/>
<keyword evidence="2" id="KW-1185">Reference proteome</keyword>
<dbReference type="AlphaFoldDB" id="A0A1H1IND7"/>
<organism evidence="1 2">
    <name type="scientific">Natronobacterium texcoconense</name>
    <dbReference type="NCBI Taxonomy" id="1095778"/>
    <lineage>
        <taxon>Archaea</taxon>
        <taxon>Methanobacteriati</taxon>
        <taxon>Methanobacteriota</taxon>
        <taxon>Stenosarchaea group</taxon>
        <taxon>Halobacteria</taxon>
        <taxon>Halobacteriales</taxon>
        <taxon>Natrialbaceae</taxon>
        <taxon>Natronobacterium</taxon>
    </lineage>
</organism>
<dbReference type="RefSeq" id="WP_090385007.1">
    <property type="nucleotide sequence ID" value="NZ_FNLC01000005.1"/>
</dbReference>
<dbReference type="Proteomes" id="UP000198848">
    <property type="component" value="Unassembled WGS sequence"/>
</dbReference>
<name>A0A1H1IND7_NATTX</name>
<dbReference type="EMBL" id="FNLC01000005">
    <property type="protein sequence ID" value="SDR39182.1"/>
    <property type="molecule type" value="Genomic_DNA"/>
</dbReference>
<gene>
    <name evidence="1" type="ORF">SAMN04489842_3655</name>
</gene>
<accession>A0A1H1IND7</accession>
<sequence length="191" mass="20864">MIEPTRATVLGVAILVVTLVGTGTALTIASSSGDSTEISVTNENVSLSQDGESYTVSDDLSNVTTVEIAETDGEYTITTEKREPIRDDDRDRAIETATSNDTVQQYLHERDDYEISVSPVERVQLSLNETGDAERIDFEVTESNDSIVVTRDGSYRTDRAIVEIRDADEGTPVYAVRVDLEDGTIVSIHDV</sequence>
<evidence type="ECO:0000313" key="2">
    <source>
        <dbReference type="Proteomes" id="UP000198848"/>
    </source>
</evidence>
<dbReference type="OrthoDB" id="203851at2157"/>
<reference evidence="2" key="1">
    <citation type="submission" date="2016-10" db="EMBL/GenBank/DDBJ databases">
        <authorList>
            <person name="Varghese N."/>
            <person name="Submissions S."/>
        </authorList>
    </citation>
    <scope>NUCLEOTIDE SEQUENCE [LARGE SCALE GENOMIC DNA]</scope>
    <source>
        <strain evidence="2">DSM 24767</strain>
    </source>
</reference>
<protein>
    <submittedName>
        <fullName evidence="1">Uncharacterized protein</fullName>
    </submittedName>
</protein>